<proteinExistence type="predicted"/>
<feature type="compositionally biased region" description="Basic and acidic residues" evidence="1">
    <location>
        <begin position="33"/>
        <end position="48"/>
    </location>
</feature>
<reference evidence="2" key="1">
    <citation type="submission" date="2020-10" db="EMBL/GenBank/DDBJ databases">
        <authorList>
            <person name="Gilroy R."/>
        </authorList>
    </citation>
    <scope>NUCLEOTIDE SEQUENCE</scope>
    <source>
        <strain evidence="2">ChiW17-6978</strain>
    </source>
</reference>
<protein>
    <submittedName>
        <fullName evidence="2">Small, acid-soluble spore protein, alpha/beta type</fullName>
    </submittedName>
</protein>
<sequence length="86" mass="9099">MATKKNSMSNTSNAGASRTSQENGSIGGNITKRAVERAKQTTDTEALKQEVASELGIQPGKNATAEENGRIGGEMTKKLFEKGKNN</sequence>
<dbReference type="Proteomes" id="UP000886758">
    <property type="component" value="Unassembled WGS sequence"/>
</dbReference>
<gene>
    <name evidence="2" type="ORF">IAD46_02765</name>
</gene>
<feature type="compositionally biased region" description="Polar residues" evidence="1">
    <location>
        <begin position="1"/>
        <end position="24"/>
    </location>
</feature>
<dbReference type="GO" id="GO:0003690">
    <property type="term" value="F:double-stranded DNA binding"/>
    <property type="evidence" value="ECO:0007669"/>
    <property type="project" value="InterPro"/>
</dbReference>
<dbReference type="GO" id="GO:0006265">
    <property type="term" value="P:DNA topological change"/>
    <property type="evidence" value="ECO:0007669"/>
    <property type="project" value="InterPro"/>
</dbReference>
<dbReference type="InterPro" id="IPR038300">
    <property type="entry name" value="SASP_sf_alpha/beta"/>
</dbReference>
<name>A0A9D1GQQ5_9MOLU</name>
<comment type="caution">
    <text evidence="2">The sequence shown here is derived from an EMBL/GenBank/DDBJ whole genome shotgun (WGS) entry which is preliminary data.</text>
</comment>
<feature type="compositionally biased region" description="Basic and acidic residues" evidence="1">
    <location>
        <begin position="75"/>
        <end position="86"/>
    </location>
</feature>
<feature type="region of interest" description="Disordered" evidence="1">
    <location>
        <begin position="1"/>
        <end position="86"/>
    </location>
</feature>
<organism evidence="2 3">
    <name type="scientific">Candidatus Pelethenecus faecipullorum</name>
    <dbReference type="NCBI Taxonomy" id="2840900"/>
    <lineage>
        <taxon>Bacteria</taxon>
        <taxon>Bacillati</taxon>
        <taxon>Mycoplasmatota</taxon>
        <taxon>Mollicutes</taxon>
        <taxon>Candidatus Pelethenecus</taxon>
    </lineage>
</organism>
<dbReference type="PANTHER" id="PTHR36107">
    <property type="entry name" value="SMALL, ACID-SOLUBLE SPORE PROTEIN A"/>
    <property type="match status" value="1"/>
</dbReference>
<dbReference type="InterPro" id="IPR001448">
    <property type="entry name" value="SASP_alpha/beta-type"/>
</dbReference>
<dbReference type="AlphaFoldDB" id="A0A9D1GQQ5"/>
<dbReference type="Pfam" id="PF00269">
    <property type="entry name" value="SASP"/>
    <property type="match status" value="2"/>
</dbReference>
<dbReference type="Gene3D" id="6.10.10.80">
    <property type="entry name" value="Small, acid-soluble spore protein, alpha/beta type-like"/>
    <property type="match status" value="2"/>
</dbReference>
<dbReference type="EMBL" id="DVLF01000088">
    <property type="protein sequence ID" value="HIT49927.1"/>
    <property type="molecule type" value="Genomic_DNA"/>
</dbReference>
<evidence type="ECO:0000313" key="2">
    <source>
        <dbReference type="EMBL" id="HIT49927.1"/>
    </source>
</evidence>
<evidence type="ECO:0000313" key="3">
    <source>
        <dbReference type="Proteomes" id="UP000886758"/>
    </source>
</evidence>
<evidence type="ECO:0000256" key="1">
    <source>
        <dbReference type="SAM" id="MobiDB-lite"/>
    </source>
</evidence>
<dbReference type="InterPro" id="IPR050847">
    <property type="entry name" value="SASP_DNA-binding"/>
</dbReference>
<accession>A0A9D1GQQ5</accession>
<dbReference type="PANTHER" id="PTHR36107:SF1">
    <property type="entry name" value="SMALL, ACID-SOLUBLE SPORE PROTEIN A"/>
    <property type="match status" value="1"/>
</dbReference>
<reference evidence="2" key="2">
    <citation type="journal article" date="2021" name="PeerJ">
        <title>Extensive microbial diversity within the chicken gut microbiome revealed by metagenomics and culture.</title>
        <authorList>
            <person name="Gilroy R."/>
            <person name="Ravi A."/>
            <person name="Getino M."/>
            <person name="Pursley I."/>
            <person name="Horton D.L."/>
            <person name="Alikhan N.F."/>
            <person name="Baker D."/>
            <person name="Gharbi K."/>
            <person name="Hall N."/>
            <person name="Watson M."/>
            <person name="Adriaenssens E.M."/>
            <person name="Foster-Nyarko E."/>
            <person name="Jarju S."/>
            <person name="Secka A."/>
            <person name="Antonio M."/>
            <person name="Oren A."/>
            <person name="Chaudhuri R.R."/>
            <person name="La Ragione R."/>
            <person name="Hildebrand F."/>
            <person name="Pallen M.J."/>
        </authorList>
    </citation>
    <scope>NUCLEOTIDE SEQUENCE</scope>
    <source>
        <strain evidence="2">ChiW17-6978</strain>
    </source>
</reference>